<organism evidence="2 3">
    <name type="scientific">Dreissena polymorpha</name>
    <name type="common">Zebra mussel</name>
    <name type="synonym">Mytilus polymorpha</name>
    <dbReference type="NCBI Taxonomy" id="45954"/>
    <lineage>
        <taxon>Eukaryota</taxon>
        <taxon>Metazoa</taxon>
        <taxon>Spiralia</taxon>
        <taxon>Lophotrochozoa</taxon>
        <taxon>Mollusca</taxon>
        <taxon>Bivalvia</taxon>
        <taxon>Autobranchia</taxon>
        <taxon>Heteroconchia</taxon>
        <taxon>Euheterodonta</taxon>
        <taxon>Imparidentia</taxon>
        <taxon>Neoheterodontei</taxon>
        <taxon>Myida</taxon>
        <taxon>Dreissenoidea</taxon>
        <taxon>Dreissenidae</taxon>
        <taxon>Dreissena</taxon>
    </lineage>
</organism>
<comment type="caution">
    <text evidence="2">The sequence shown here is derived from an EMBL/GenBank/DDBJ whole genome shotgun (WGS) entry which is preliminary data.</text>
</comment>
<dbReference type="EMBL" id="JAIWYP010000012">
    <property type="protein sequence ID" value="KAH3730592.1"/>
    <property type="molecule type" value="Genomic_DNA"/>
</dbReference>
<feature type="region of interest" description="Disordered" evidence="1">
    <location>
        <begin position="1"/>
        <end position="66"/>
    </location>
</feature>
<reference evidence="2" key="2">
    <citation type="submission" date="2020-11" db="EMBL/GenBank/DDBJ databases">
        <authorList>
            <person name="McCartney M.A."/>
            <person name="Auch B."/>
            <person name="Kono T."/>
            <person name="Mallez S."/>
            <person name="Becker A."/>
            <person name="Gohl D.M."/>
            <person name="Silverstein K.A.T."/>
            <person name="Koren S."/>
            <person name="Bechman K.B."/>
            <person name="Herman A."/>
            <person name="Abrahante J.E."/>
            <person name="Garbe J."/>
        </authorList>
    </citation>
    <scope>NUCLEOTIDE SEQUENCE</scope>
    <source>
        <strain evidence="2">Duluth1</strain>
        <tissue evidence="2">Whole animal</tissue>
    </source>
</reference>
<sequence>MSSKRDDVSLHAEDSDNSFYGFSEDESAHSNRNNVNGNQEVDKIRFSKSKRERKIHYEGKSAEEQC</sequence>
<evidence type="ECO:0000313" key="3">
    <source>
        <dbReference type="Proteomes" id="UP000828390"/>
    </source>
</evidence>
<feature type="compositionally biased region" description="Polar residues" evidence="1">
    <location>
        <begin position="30"/>
        <end position="39"/>
    </location>
</feature>
<proteinExistence type="predicted"/>
<name>A0A9D4CST6_DREPO</name>
<dbReference type="Proteomes" id="UP000828390">
    <property type="component" value="Unassembled WGS sequence"/>
</dbReference>
<protein>
    <submittedName>
        <fullName evidence="2">Uncharacterized protein</fullName>
    </submittedName>
</protein>
<keyword evidence="3" id="KW-1185">Reference proteome</keyword>
<evidence type="ECO:0000256" key="1">
    <source>
        <dbReference type="SAM" id="MobiDB-lite"/>
    </source>
</evidence>
<evidence type="ECO:0000313" key="2">
    <source>
        <dbReference type="EMBL" id="KAH3730592.1"/>
    </source>
</evidence>
<dbReference type="AlphaFoldDB" id="A0A9D4CST6"/>
<gene>
    <name evidence="2" type="ORF">DPMN_056582</name>
</gene>
<reference evidence="2" key="1">
    <citation type="journal article" date="2019" name="bioRxiv">
        <title>The Genome of the Zebra Mussel, Dreissena polymorpha: A Resource for Invasive Species Research.</title>
        <authorList>
            <person name="McCartney M.A."/>
            <person name="Auch B."/>
            <person name="Kono T."/>
            <person name="Mallez S."/>
            <person name="Zhang Y."/>
            <person name="Obille A."/>
            <person name="Becker A."/>
            <person name="Abrahante J.E."/>
            <person name="Garbe J."/>
            <person name="Badalamenti J.P."/>
            <person name="Herman A."/>
            <person name="Mangelson H."/>
            <person name="Liachko I."/>
            <person name="Sullivan S."/>
            <person name="Sone E.D."/>
            <person name="Koren S."/>
            <person name="Silverstein K.A.T."/>
            <person name="Beckman K.B."/>
            <person name="Gohl D.M."/>
        </authorList>
    </citation>
    <scope>NUCLEOTIDE SEQUENCE</scope>
    <source>
        <strain evidence="2">Duluth1</strain>
        <tissue evidence="2">Whole animal</tissue>
    </source>
</reference>
<accession>A0A9D4CST6</accession>
<feature type="compositionally biased region" description="Basic and acidic residues" evidence="1">
    <location>
        <begin position="55"/>
        <end position="66"/>
    </location>
</feature>
<feature type="compositionally biased region" description="Basic and acidic residues" evidence="1">
    <location>
        <begin position="1"/>
        <end position="14"/>
    </location>
</feature>